<dbReference type="GO" id="GO:0034040">
    <property type="term" value="F:ATPase-coupled lipid transmembrane transporter activity"/>
    <property type="evidence" value="ECO:0007669"/>
    <property type="project" value="TreeGrafter"/>
</dbReference>
<evidence type="ECO:0000256" key="2">
    <source>
        <dbReference type="ARBA" id="ARBA00022448"/>
    </source>
</evidence>
<evidence type="ECO:0000256" key="8">
    <source>
        <dbReference type="ARBA" id="ARBA00023136"/>
    </source>
</evidence>
<proteinExistence type="predicted"/>
<evidence type="ECO:0000256" key="3">
    <source>
        <dbReference type="ARBA" id="ARBA00022475"/>
    </source>
</evidence>
<comment type="subcellular location">
    <subcellularLocation>
        <location evidence="1">Cell membrane</location>
        <topology evidence="1">Multi-pass membrane protein</topology>
    </subcellularLocation>
</comment>
<dbReference type="InterPro" id="IPR011527">
    <property type="entry name" value="ABC1_TM_dom"/>
</dbReference>
<dbReference type="PROSITE" id="PS50893">
    <property type="entry name" value="ABC_TRANSPORTER_2"/>
    <property type="match status" value="1"/>
</dbReference>
<dbReference type="Pfam" id="PF00664">
    <property type="entry name" value="ABC_membrane"/>
    <property type="match status" value="1"/>
</dbReference>
<dbReference type="CDD" id="cd18586">
    <property type="entry name" value="ABC_6TM_PrtD_like"/>
    <property type="match status" value="1"/>
</dbReference>
<evidence type="ECO:0000259" key="11">
    <source>
        <dbReference type="PROSITE" id="PS50893"/>
    </source>
</evidence>
<dbReference type="AlphaFoldDB" id="A0A4P6G9V4"/>
<keyword evidence="2" id="KW-0813">Transport</keyword>
<dbReference type="InterPro" id="IPR039421">
    <property type="entry name" value="Type_1_exporter"/>
</dbReference>
<feature type="domain" description="ABC transporter" evidence="11">
    <location>
        <begin position="332"/>
        <end position="567"/>
    </location>
</feature>
<dbReference type="GO" id="GO:0016887">
    <property type="term" value="F:ATP hydrolysis activity"/>
    <property type="evidence" value="ECO:0007669"/>
    <property type="project" value="InterPro"/>
</dbReference>
<dbReference type="RefSeq" id="WP_208668349.1">
    <property type="nucleotide sequence ID" value="NZ_CP024767.1"/>
</dbReference>
<dbReference type="CDD" id="cd03246">
    <property type="entry name" value="ABCC_Protease_Secretion"/>
    <property type="match status" value="1"/>
</dbReference>
<dbReference type="NCBIfam" id="TIGR01842">
    <property type="entry name" value="type_I_sec_PrtD"/>
    <property type="match status" value="1"/>
</dbReference>
<gene>
    <name evidence="13" type="ORF">CUN61_21015</name>
</gene>
<dbReference type="PANTHER" id="PTHR24221:SF248">
    <property type="entry name" value="ABC TRANSPORTER TRANSMEMBRANE REGION"/>
    <property type="match status" value="1"/>
</dbReference>
<feature type="transmembrane region" description="Helical" evidence="10">
    <location>
        <begin position="129"/>
        <end position="150"/>
    </location>
</feature>
<dbReference type="PROSITE" id="PS50929">
    <property type="entry name" value="ABC_TM1F"/>
    <property type="match status" value="1"/>
</dbReference>
<evidence type="ECO:0000256" key="10">
    <source>
        <dbReference type="SAM" id="Phobius"/>
    </source>
</evidence>
<evidence type="ECO:0000313" key="13">
    <source>
        <dbReference type="EMBL" id="QAY86280.1"/>
    </source>
</evidence>
<dbReference type="GO" id="GO:0140359">
    <property type="term" value="F:ABC-type transporter activity"/>
    <property type="evidence" value="ECO:0007669"/>
    <property type="project" value="InterPro"/>
</dbReference>
<evidence type="ECO:0000256" key="7">
    <source>
        <dbReference type="ARBA" id="ARBA00022989"/>
    </source>
</evidence>
<dbReference type="Gene3D" id="3.40.50.300">
    <property type="entry name" value="P-loop containing nucleotide triphosphate hydrolases"/>
    <property type="match status" value="1"/>
</dbReference>
<dbReference type="InterPro" id="IPR003439">
    <property type="entry name" value="ABC_transporter-like_ATP-bd"/>
</dbReference>
<dbReference type="InterPro" id="IPR047957">
    <property type="entry name" value="ABC_AprD-like_6TM"/>
</dbReference>
<dbReference type="InterPro" id="IPR027417">
    <property type="entry name" value="P-loop_NTPase"/>
</dbReference>
<dbReference type="PANTHER" id="PTHR24221">
    <property type="entry name" value="ATP-BINDING CASSETTE SUB-FAMILY B"/>
    <property type="match status" value="1"/>
</dbReference>
<keyword evidence="4 10" id="KW-0812">Transmembrane</keyword>
<dbReference type="GO" id="GO:0030256">
    <property type="term" value="C:type I protein secretion system complex"/>
    <property type="evidence" value="ECO:0007669"/>
    <property type="project" value="InterPro"/>
</dbReference>
<keyword evidence="3" id="KW-1003">Cell membrane</keyword>
<dbReference type="GO" id="GO:0030253">
    <property type="term" value="P:protein secretion by the type I secretion system"/>
    <property type="evidence" value="ECO:0007669"/>
    <property type="project" value="InterPro"/>
</dbReference>
<evidence type="ECO:0000256" key="5">
    <source>
        <dbReference type="ARBA" id="ARBA00022741"/>
    </source>
</evidence>
<dbReference type="FunFam" id="1.20.1560.10:FF:000109">
    <property type="entry name" value="Alkaline protease secretion ATP-binding protein aprD"/>
    <property type="match status" value="1"/>
</dbReference>
<dbReference type="InterPro" id="IPR036640">
    <property type="entry name" value="ABC1_TM_sf"/>
</dbReference>
<keyword evidence="7 10" id="KW-1133">Transmembrane helix</keyword>
<accession>A0A4P6G9V4</accession>
<dbReference type="SUPFAM" id="SSF90123">
    <property type="entry name" value="ABC transporter transmembrane region"/>
    <property type="match status" value="1"/>
</dbReference>
<dbReference type="Gene3D" id="1.20.1560.10">
    <property type="entry name" value="ABC transporter type 1, transmembrane domain"/>
    <property type="match status" value="1"/>
</dbReference>
<feature type="transmembrane region" description="Helical" evidence="10">
    <location>
        <begin position="63"/>
        <end position="86"/>
    </location>
</feature>
<organism evidence="13 14">
    <name type="scientific">Pseudomonas arsenicoxydans</name>
    <dbReference type="NCBI Taxonomy" id="702115"/>
    <lineage>
        <taxon>Bacteria</taxon>
        <taxon>Pseudomonadati</taxon>
        <taxon>Pseudomonadota</taxon>
        <taxon>Gammaproteobacteria</taxon>
        <taxon>Pseudomonadales</taxon>
        <taxon>Pseudomonadaceae</taxon>
        <taxon>Pseudomonas</taxon>
    </lineage>
</organism>
<name>A0A4P6G9V4_9PSED</name>
<reference evidence="13 14" key="1">
    <citation type="submission" date="2017-11" db="EMBL/GenBank/DDBJ databases">
        <title>Genome sequence of Pseudomonas arsenicoxydans ACM1.</title>
        <authorList>
            <person name="Nascimento F.X."/>
        </authorList>
    </citation>
    <scope>NUCLEOTIDE SEQUENCE [LARGE SCALE GENOMIC DNA]</scope>
    <source>
        <strain evidence="13 14">ACM1</strain>
    </source>
</reference>
<dbReference type="GO" id="GO:0005886">
    <property type="term" value="C:plasma membrane"/>
    <property type="evidence" value="ECO:0007669"/>
    <property type="project" value="UniProtKB-SubCell"/>
</dbReference>
<keyword evidence="6" id="KW-0067">ATP-binding</keyword>
<feature type="transmembrane region" description="Helical" evidence="10">
    <location>
        <begin position="156"/>
        <end position="175"/>
    </location>
</feature>
<evidence type="ECO:0000313" key="14">
    <source>
        <dbReference type="Proteomes" id="UP000291121"/>
    </source>
</evidence>
<dbReference type="InterPro" id="IPR003593">
    <property type="entry name" value="AAA+_ATPase"/>
</dbReference>
<evidence type="ECO:0000256" key="6">
    <source>
        <dbReference type="ARBA" id="ARBA00022840"/>
    </source>
</evidence>
<keyword evidence="5" id="KW-0547">Nucleotide-binding</keyword>
<protein>
    <submittedName>
        <fullName evidence="13">Type I secretion system permease/ATPase</fullName>
    </submittedName>
</protein>
<keyword evidence="8 10" id="KW-0472">Membrane</keyword>
<feature type="region of interest" description="Disordered" evidence="9">
    <location>
        <begin position="557"/>
        <end position="591"/>
    </location>
</feature>
<dbReference type="GO" id="GO:0005524">
    <property type="term" value="F:ATP binding"/>
    <property type="evidence" value="ECO:0007669"/>
    <property type="project" value="UniProtKB-KW"/>
</dbReference>
<keyword evidence="14" id="KW-1185">Reference proteome</keyword>
<dbReference type="Pfam" id="PF00005">
    <property type="entry name" value="ABC_tran"/>
    <property type="match status" value="1"/>
</dbReference>
<feature type="compositionally biased region" description="Polar residues" evidence="9">
    <location>
        <begin position="578"/>
        <end position="591"/>
    </location>
</feature>
<dbReference type="InterPro" id="IPR017871">
    <property type="entry name" value="ABC_transporter-like_CS"/>
</dbReference>
<sequence>MKMAKAPATAPLFKALGDYKSILISVGCFTALINVLMLVPSIYMLQVYDRVLSSQNETTLAMLSLMVVGFFAFIGLLEVVRSFIVIRIGSQLERRFNLRVYQAAFERNLFKGEGNAGQSLGDLTHIRQFVTGPALFAFFDAPWFPVYLFVIFLFNVWLGVLATAGAVLLIGLACLNEAMTKKPLGEAAGFSQKSSQLATSHLHNAETIQAMGMLGVLRKRWFQVHSRFLGLQNQASDTGAVISSLSKTLRLCLQSLVLGLGALLVIKGDMTAGMMIAGSILMGRVLSPIDQLIAVWKQWSGAKLAYRRLDALLQAFPPSDEAMALPAPKGQITFEQVSAGPPGRRAATLHMVNFSLGAGEVMGVLGASGSGKSTLARVLVGVWPTLGGTVRLDGADIHRWNRDDLGPYIGYLPQDIELFSGSIAENIARFRETDPQKVVEAAQQAGVHELILRMPQGYDTVLGEDGSGLSGGQKQRVALARALYGNPSLVVLDEPNSNLDTVGEAALAGAIAHMKARGTSVILVTHRSSALAQADKLLVLNEGRLQAYGPSQEVLKALSGGQEQQREKTAQAPGGLNLSRQQQPTTRNSGV</sequence>
<dbReference type="FunFam" id="3.40.50.300:FF:001444">
    <property type="entry name" value="ABC transporter ATP-binding protein"/>
    <property type="match status" value="1"/>
</dbReference>
<feature type="transmembrane region" description="Helical" evidence="10">
    <location>
        <begin position="21"/>
        <end position="43"/>
    </location>
</feature>
<dbReference type="SUPFAM" id="SSF52540">
    <property type="entry name" value="P-loop containing nucleoside triphosphate hydrolases"/>
    <property type="match status" value="1"/>
</dbReference>
<evidence type="ECO:0000256" key="9">
    <source>
        <dbReference type="SAM" id="MobiDB-lite"/>
    </source>
</evidence>
<feature type="transmembrane region" description="Helical" evidence="10">
    <location>
        <begin position="256"/>
        <end position="282"/>
    </location>
</feature>
<evidence type="ECO:0000259" key="12">
    <source>
        <dbReference type="PROSITE" id="PS50929"/>
    </source>
</evidence>
<dbReference type="SMART" id="SM00382">
    <property type="entry name" value="AAA"/>
    <property type="match status" value="1"/>
</dbReference>
<dbReference type="InterPro" id="IPR010128">
    <property type="entry name" value="ATPase_T1SS_PrtD-like"/>
</dbReference>
<evidence type="ECO:0000256" key="4">
    <source>
        <dbReference type="ARBA" id="ARBA00022692"/>
    </source>
</evidence>
<feature type="domain" description="ABC transmembrane type-1" evidence="12">
    <location>
        <begin position="26"/>
        <end position="301"/>
    </location>
</feature>
<dbReference type="Proteomes" id="UP000291121">
    <property type="component" value="Chromosome"/>
</dbReference>
<dbReference type="PROSITE" id="PS00211">
    <property type="entry name" value="ABC_TRANSPORTER_1"/>
    <property type="match status" value="1"/>
</dbReference>
<evidence type="ECO:0000256" key="1">
    <source>
        <dbReference type="ARBA" id="ARBA00004651"/>
    </source>
</evidence>
<dbReference type="EMBL" id="CP024767">
    <property type="protein sequence ID" value="QAY86280.1"/>
    <property type="molecule type" value="Genomic_DNA"/>
</dbReference>